<dbReference type="AlphaFoldDB" id="A0AAD8ZJ17"/>
<dbReference type="Gene3D" id="1.20.1540.10">
    <property type="entry name" value="Rhomboid-like"/>
    <property type="match status" value="1"/>
</dbReference>
<dbReference type="PANTHER" id="PTHR43066">
    <property type="entry name" value="RHOMBOID-RELATED PROTEIN"/>
    <property type="match status" value="1"/>
</dbReference>
<feature type="transmembrane region" description="Helical" evidence="5">
    <location>
        <begin position="74"/>
        <end position="92"/>
    </location>
</feature>
<feature type="transmembrane region" description="Helical" evidence="5">
    <location>
        <begin position="21"/>
        <end position="42"/>
    </location>
</feature>
<feature type="transmembrane region" description="Helical" evidence="5">
    <location>
        <begin position="154"/>
        <end position="175"/>
    </location>
</feature>
<evidence type="ECO:0000256" key="4">
    <source>
        <dbReference type="ARBA" id="ARBA00023136"/>
    </source>
</evidence>
<dbReference type="Proteomes" id="UP001239994">
    <property type="component" value="Unassembled WGS sequence"/>
</dbReference>
<feature type="transmembrane region" description="Helical" evidence="5">
    <location>
        <begin position="104"/>
        <end position="123"/>
    </location>
</feature>
<evidence type="ECO:0000313" key="8">
    <source>
        <dbReference type="Proteomes" id="UP001239994"/>
    </source>
</evidence>
<keyword evidence="4 5" id="KW-0472">Membrane</keyword>
<name>A0AAD8ZJ17_9TELE</name>
<gene>
    <name evidence="7" type="ORF">P4O66_005590</name>
</gene>
<protein>
    <recommendedName>
        <fullName evidence="6">Peptidase S54 rhomboid domain-containing protein</fullName>
    </recommendedName>
</protein>
<evidence type="ECO:0000256" key="5">
    <source>
        <dbReference type="SAM" id="Phobius"/>
    </source>
</evidence>
<accession>A0AAD8ZJ17</accession>
<evidence type="ECO:0000256" key="2">
    <source>
        <dbReference type="ARBA" id="ARBA00022692"/>
    </source>
</evidence>
<dbReference type="PANTHER" id="PTHR43066:SF12">
    <property type="entry name" value="RHOMBOID DOMAIN-CONTAINING 2"/>
    <property type="match status" value="1"/>
</dbReference>
<evidence type="ECO:0000256" key="3">
    <source>
        <dbReference type="ARBA" id="ARBA00022989"/>
    </source>
</evidence>
<dbReference type="SUPFAM" id="SSF144091">
    <property type="entry name" value="Rhomboid-like"/>
    <property type="match status" value="1"/>
</dbReference>
<dbReference type="Pfam" id="PF01694">
    <property type="entry name" value="Rhomboid"/>
    <property type="match status" value="1"/>
</dbReference>
<dbReference type="EMBL" id="JAROKS010000010">
    <property type="protein sequence ID" value="KAK1800352.1"/>
    <property type="molecule type" value="Genomic_DNA"/>
</dbReference>
<dbReference type="GO" id="GO:0004252">
    <property type="term" value="F:serine-type endopeptidase activity"/>
    <property type="evidence" value="ECO:0007669"/>
    <property type="project" value="InterPro"/>
</dbReference>
<evidence type="ECO:0000259" key="6">
    <source>
        <dbReference type="Pfam" id="PF01694"/>
    </source>
</evidence>
<evidence type="ECO:0000313" key="7">
    <source>
        <dbReference type="EMBL" id="KAK1800352.1"/>
    </source>
</evidence>
<proteinExistence type="predicted"/>
<feature type="transmembrane region" description="Helical" evidence="5">
    <location>
        <begin position="129"/>
        <end position="147"/>
    </location>
</feature>
<evidence type="ECO:0000256" key="1">
    <source>
        <dbReference type="ARBA" id="ARBA00004141"/>
    </source>
</evidence>
<organism evidence="7 8">
    <name type="scientific">Electrophorus voltai</name>
    <dbReference type="NCBI Taxonomy" id="2609070"/>
    <lineage>
        <taxon>Eukaryota</taxon>
        <taxon>Metazoa</taxon>
        <taxon>Chordata</taxon>
        <taxon>Craniata</taxon>
        <taxon>Vertebrata</taxon>
        <taxon>Euteleostomi</taxon>
        <taxon>Actinopterygii</taxon>
        <taxon>Neopterygii</taxon>
        <taxon>Teleostei</taxon>
        <taxon>Ostariophysi</taxon>
        <taxon>Gymnotiformes</taxon>
        <taxon>Gymnotoidei</taxon>
        <taxon>Gymnotidae</taxon>
        <taxon>Electrophorus</taxon>
    </lineage>
</organism>
<dbReference type="InterPro" id="IPR022764">
    <property type="entry name" value="Peptidase_S54_rhomboid_dom"/>
</dbReference>
<sequence>MRKTFSRGLQKFSNFVSALEFTSGIALVVVVSCALSIVANYLNISADFLSLESSLLLSGHIHRLLTYSFYHKDVGHLFISVALLVFFCSGLENGLGTVRFLHQVLLLSTFVGMEHVLLELMLFSPSMRSSVSGLIPTSLAVLGMVTIGSRMRKAHLLGVSVPTATLPWILLLFVTLLTPNTVFLCNVLAVVTGEMYGMRWFSMLEMSEAKACVLEKKMPFRWLKKMAGVKYIPASAEERKKDLHTICSPPPGSYPVQAYAPASASAPQAAGSLPSSLEGWPHSAYIQQNYMVPSAYSEYAFGPGFGTSHGHGHGHCHHHHQSAPQARGLWMPTAPYVHSHFRTPVNVSGQTFVNPTEAATQATGQAPVTESLANTAMVHPVLSIEGH</sequence>
<dbReference type="GO" id="GO:0016020">
    <property type="term" value="C:membrane"/>
    <property type="evidence" value="ECO:0007669"/>
    <property type="project" value="UniProtKB-SubCell"/>
</dbReference>
<comment type="caution">
    <text evidence="7">The sequence shown here is derived from an EMBL/GenBank/DDBJ whole genome shotgun (WGS) entry which is preliminary data.</text>
</comment>
<reference evidence="7" key="1">
    <citation type="submission" date="2023-03" db="EMBL/GenBank/DDBJ databases">
        <title>Electrophorus voltai genome.</title>
        <authorList>
            <person name="Bian C."/>
        </authorList>
    </citation>
    <scope>NUCLEOTIDE SEQUENCE</scope>
    <source>
        <strain evidence="7">CB-2022</strain>
        <tissue evidence="7">Muscle</tissue>
    </source>
</reference>
<keyword evidence="2 5" id="KW-0812">Transmembrane</keyword>
<feature type="domain" description="Peptidase S54 rhomboid" evidence="6">
    <location>
        <begin position="59"/>
        <end position="198"/>
    </location>
</feature>
<comment type="subcellular location">
    <subcellularLocation>
        <location evidence="1">Membrane</location>
        <topology evidence="1">Multi-pass membrane protein</topology>
    </subcellularLocation>
</comment>
<dbReference type="PROSITE" id="PS51257">
    <property type="entry name" value="PROKAR_LIPOPROTEIN"/>
    <property type="match status" value="1"/>
</dbReference>
<keyword evidence="8" id="KW-1185">Reference proteome</keyword>
<keyword evidence="3 5" id="KW-1133">Transmembrane helix</keyword>
<dbReference type="InterPro" id="IPR035952">
    <property type="entry name" value="Rhomboid-like_sf"/>
</dbReference>